<dbReference type="AlphaFoldDB" id="A0A2P7MTZ3"/>
<proteinExistence type="predicted"/>
<dbReference type="EMBL" id="PXXO01000010">
    <property type="protein sequence ID" value="PSJ04718.1"/>
    <property type="molecule type" value="Genomic_DNA"/>
</dbReference>
<dbReference type="Proteomes" id="UP000243002">
    <property type="component" value="Unassembled WGS sequence"/>
</dbReference>
<gene>
    <name evidence="1" type="ORF">C7K55_09720</name>
</gene>
<reference evidence="1 2" key="1">
    <citation type="journal article" date="2018" name="Environ. Microbiol.">
        <title>Ecological and genomic features of two widespread freshwater picocyanobacteria.</title>
        <authorList>
            <person name="Cabello-Yeves P.J."/>
            <person name="Picazo A."/>
            <person name="Camacho A."/>
            <person name="Callieri C."/>
            <person name="Rosselli R."/>
            <person name="Roda-Garcia J.J."/>
            <person name="Coutinho F.H."/>
            <person name="Rodriguez-Valera F."/>
        </authorList>
    </citation>
    <scope>NUCLEOTIDE SEQUENCE [LARGE SCALE GENOMIC DNA]</scope>
    <source>
        <strain evidence="1 2">Tous</strain>
    </source>
</reference>
<comment type="caution">
    <text evidence="1">The sequence shown here is derived from an EMBL/GenBank/DDBJ whole genome shotgun (WGS) entry which is preliminary data.</text>
</comment>
<organism evidence="1 2">
    <name type="scientific">Cyanobium usitatum str. Tous</name>
    <dbReference type="NCBI Taxonomy" id="2116684"/>
    <lineage>
        <taxon>Bacteria</taxon>
        <taxon>Bacillati</taxon>
        <taxon>Cyanobacteriota</taxon>
        <taxon>Cyanophyceae</taxon>
        <taxon>Synechococcales</taxon>
        <taxon>Prochlorococcaceae</taxon>
        <taxon>Cyanobium</taxon>
    </lineage>
</organism>
<evidence type="ECO:0000313" key="1">
    <source>
        <dbReference type="EMBL" id="PSJ04718.1"/>
    </source>
</evidence>
<sequence length="84" mass="9597">MRKPGKTEKLSAAAGFDLDQPWGLAWASWGKNQLFRRFQQVWKTLVLGSLAKPRASPRFLVPFPQLFSRRFADWLKVLARPGLG</sequence>
<keyword evidence="2" id="KW-1185">Reference proteome</keyword>
<accession>A0A2P7MTZ3</accession>
<name>A0A2P7MTZ3_9CYAN</name>
<evidence type="ECO:0000313" key="2">
    <source>
        <dbReference type="Proteomes" id="UP000243002"/>
    </source>
</evidence>
<protein>
    <submittedName>
        <fullName evidence="1">Uncharacterized protein</fullName>
    </submittedName>
</protein>